<dbReference type="EMBL" id="JBFXLU010000097">
    <property type="protein sequence ID" value="KAL2842731.1"/>
    <property type="molecule type" value="Genomic_DNA"/>
</dbReference>
<gene>
    <name evidence="2" type="ORF">BJY01DRAFT_264460</name>
</gene>
<dbReference type="PANTHER" id="PTHR17630:SF44">
    <property type="entry name" value="PROTEIN AIM2"/>
    <property type="match status" value="1"/>
</dbReference>
<dbReference type="Gene3D" id="3.40.50.1820">
    <property type="entry name" value="alpha/beta hydrolase"/>
    <property type="match status" value="1"/>
</dbReference>
<feature type="domain" description="Dienelactone hydrolase" evidence="1">
    <location>
        <begin position="45"/>
        <end position="165"/>
    </location>
</feature>
<reference evidence="2 3" key="1">
    <citation type="submission" date="2024-07" db="EMBL/GenBank/DDBJ databases">
        <title>Section-level genome sequencing and comparative genomics of Aspergillus sections Usti and Cavernicolus.</title>
        <authorList>
            <consortium name="Lawrence Berkeley National Laboratory"/>
            <person name="Nybo J.L."/>
            <person name="Vesth T.C."/>
            <person name="Theobald S."/>
            <person name="Frisvad J.C."/>
            <person name="Larsen T.O."/>
            <person name="Kjaerboelling I."/>
            <person name="Rothschild-Mancinelli K."/>
            <person name="Lyhne E.K."/>
            <person name="Kogle M.E."/>
            <person name="Barry K."/>
            <person name="Clum A."/>
            <person name="Na H."/>
            <person name="Ledsgaard L."/>
            <person name="Lin J."/>
            <person name="Lipzen A."/>
            <person name="Kuo A."/>
            <person name="Riley R."/>
            <person name="Mondo S."/>
            <person name="Labutti K."/>
            <person name="Haridas S."/>
            <person name="Pangalinan J."/>
            <person name="Salamov A.A."/>
            <person name="Simmons B.A."/>
            <person name="Magnuson J.K."/>
            <person name="Chen J."/>
            <person name="Drula E."/>
            <person name="Henrissat B."/>
            <person name="Wiebenga A."/>
            <person name="Lubbers R.J."/>
            <person name="Gomes A.C."/>
            <person name="Makela M.R."/>
            <person name="Stajich J."/>
            <person name="Grigoriev I.V."/>
            <person name="Mortensen U.H."/>
            <person name="De Vries R.P."/>
            <person name="Baker S.E."/>
            <person name="Andersen M.R."/>
        </authorList>
    </citation>
    <scope>NUCLEOTIDE SEQUENCE [LARGE SCALE GENOMIC DNA]</scope>
    <source>
        <strain evidence="2 3">CBS 123904</strain>
    </source>
</reference>
<comment type="caution">
    <text evidence="2">The sequence shown here is derived from an EMBL/GenBank/DDBJ whole genome shotgun (WGS) entry which is preliminary data.</text>
</comment>
<protein>
    <recommendedName>
        <fullName evidence="1">Dienelactone hydrolase domain-containing protein</fullName>
    </recommendedName>
</protein>
<proteinExistence type="predicted"/>
<evidence type="ECO:0000313" key="3">
    <source>
        <dbReference type="Proteomes" id="UP001610446"/>
    </source>
</evidence>
<keyword evidence="3" id="KW-1185">Reference proteome</keyword>
<dbReference type="Pfam" id="PF01738">
    <property type="entry name" value="DLH"/>
    <property type="match status" value="1"/>
</dbReference>
<dbReference type="PANTHER" id="PTHR17630">
    <property type="entry name" value="DIENELACTONE HYDROLASE"/>
    <property type="match status" value="1"/>
</dbReference>
<evidence type="ECO:0000313" key="2">
    <source>
        <dbReference type="EMBL" id="KAL2842731.1"/>
    </source>
</evidence>
<evidence type="ECO:0000259" key="1">
    <source>
        <dbReference type="Pfam" id="PF01738"/>
    </source>
</evidence>
<name>A0ABR4JRU3_9EURO</name>
<sequence length="170" mass="18338">MGWIGTYHAYPPGSNTSTEAIIFATNLSGLFDGEAARHPEEEIDRIINRLGGVGYCFGGKYIPRFLAKDKGIDAGFVAHPSYLTESIVRGVINPLSIASGTLNEAFNATAKVRAENILDSNNMALRSNLYFGAPHGFAVSVDLSNPVEAYAKQASFVQAVTWFDTCTLMP</sequence>
<accession>A0ABR4JRU3</accession>
<dbReference type="InterPro" id="IPR002925">
    <property type="entry name" value="Dienelactn_hydro"/>
</dbReference>
<dbReference type="InterPro" id="IPR029058">
    <property type="entry name" value="AB_hydrolase_fold"/>
</dbReference>
<organism evidence="2 3">
    <name type="scientific">Aspergillus pseudoustus</name>
    <dbReference type="NCBI Taxonomy" id="1810923"/>
    <lineage>
        <taxon>Eukaryota</taxon>
        <taxon>Fungi</taxon>
        <taxon>Dikarya</taxon>
        <taxon>Ascomycota</taxon>
        <taxon>Pezizomycotina</taxon>
        <taxon>Eurotiomycetes</taxon>
        <taxon>Eurotiomycetidae</taxon>
        <taxon>Eurotiales</taxon>
        <taxon>Aspergillaceae</taxon>
        <taxon>Aspergillus</taxon>
        <taxon>Aspergillus subgen. Nidulantes</taxon>
    </lineage>
</organism>
<dbReference type="Proteomes" id="UP001610446">
    <property type="component" value="Unassembled WGS sequence"/>
</dbReference>